<feature type="compositionally biased region" description="Basic and acidic residues" evidence="1">
    <location>
        <begin position="286"/>
        <end position="301"/>
    </location>
</feature>
<sequence>MPDFFAEPKNLVAKFNTMGEVYKYLATETKLGVIKAFLKILNPEIKALRPPLQIGLYSHEQEPALWHKLVQRVTNRRLKKDVAQYENAWPIKLIWDIRVKKYLMQEKISRASVPIPSTNSAQQSASERRTRSTEKAIAERSRSPNLAAPPEHPETIEVEDEANEEGFSQAKQLSSTSRGSSRTVVYVGCYDCGRPLPNELVGTNSGLRALIGELNLEQLRVLFEAGLQSDSHLAMFLEWAAHDRKRFVDRLDATPFARQALLRKLVTKVGDAPSSNAPSLPRKRTREALDDSEDERREERIPLRQSYRHSGCLQPGLEEEEKMTDPAQPVDLLYNAMELSNRDLFNEVWGVVSLSGSQYLMTYHSTPEQFDAIVKAISRERLLFERYENHWPIRFILKRIARGYRAPFDDHPSSASQSSSSTLVGTQPDDTPVTAPLMFKFTCPYHPGHDTLRVSMDVQRCLRSRSTCLVELVPAFAMVGIRTKEDLRQFCRFPEEEKDAILESTISLNLFQRFSVNVELTEDKVDLLLSRFA</sequence>
<accession>A0A8H5B4F1</accession>
<name>A0A8H5B4F1_9AGAR</name>
<evidence type="ECO:0000256" key="1">
    <source>
        <dbReference type="SAM" id="MobiDB-lite"/>
    </source>
</evidence>
<reference evidence="2 3" key="1">
    <citation type="journal article" date="2020" name="ISME J.">
        <title>Uncovering the hidden diversity of litter-decomposition mechanisms in mushroom-forming fungi.</title>
        <authorList>
            <person name="Floudas D."/>
            <person name="Bentzer J."/>
            <person name="Ahren D."/>
            <person name="Johansson T."/>
            <person name="Persson P."/>
            <person name="Tunlid A."/>
        </authorList>
    </citation>
    <scope>NUCLEOTIDE SEQUENCE [LARGE SCALE GENOMIC DNA]</scope>
    <source>
        <strain evidence="2 3">CBS 175.51</strain>
    </source>
</reference>
<proteinExistence type="predicted"/>
<organism evidence="2 3">
    <name type="scientific">Ephemerocybe angulata</name>
    <dbReference type="NCBI Taxonomy" id="980116"/>
    <lineage>
        <taxon>Eukaryota</taxon>
        <taxon>Fungi</taxon>
        <taxon>Dikarya</taxon>
        <taxon>Basidiomycota</taxon>
        <taxon>Agaricomycotina</taxon>
        <taxon>Agaricomycetes</taxon>
        <taxon>Agaricomycetidae</taxon>
        <taxon>Agaricales</taxon>
        <taxon>Agaricineae</taxon>
        <taxon>Psathyrellaceae</taxon>
        <taxon>Ephemerocybe</taxon>
    </lineage>
</organism>
<gene>
    <name evidence="2" type="ORF">D9611_004896</name>
</gene>
<feature type="region of interest" description="Disordered" evidence="1">
    <location>
        <begin position="270"/>
        <end position="301"/>
    </location>
</feature>
<evidence type="ECO:0000313" key="2">
    <source>
        <dbReference type="EMBL" id="KAF5315562.1"/>
    </source>
</evidence>
<protein>
    <submittedName>
        <fullName evidence="2">Uncharacterized protein</fullName>
    </submittedName>
</protein>
<dbReference type="AlphaFoldDB" id="A0A8H5B4F1"/>
<dbReference type="OrthoDB" id="2987718at2759"/>
<dbReference type="Proteomes" id="UP000541558">
    <property type="component" value="Unassembled WGS sequence"/>
</dbReference>
<feature type="compositionally biased region" description="Polar residues" evidence="1">
    <location>
        <begin position="115"/>
        <end position="125"/>
    </location>
</feature>
<comment type="caution">
    <text evidence="2">The sequence shown here is derived from an EMBL/GenBank/DDBJ whole genome shotgun (WGS) entry which is preliminary data.</text>
</comment>
<keyword evidence="3" id="KW-1185">Reference proteome</keyword>
<dbReference type="EMBL" id="JAACJK010000220">
    <property type="protein sequence ID" value="KAF5315562.1"/>
    <property type="molecule type" value="Genomic_DNA"/>
</dbReference>
<feature type="region of interest" description="Disordered" evidence="1">
    <location>
        <begin position="114"/>
        <end position="153"/>
    </location>
</feature>
<feature type="compositionally biased region" description="Basic and acidic residues" evidence="1">
    <location>
        <begin position="126"/>
        <end position="142"/>
    </location>
</feature>
<evidence type="ECO:0000313" key="3">
    <source>
        <dbReference type="Proteomes" id="UP000541558"/>
    </source>
</evidence>